<dbReference type="PANTHER" id="PTHR33257">
    <property type="entry name" value="OS05G0165500 PROTEIN"/>
    <property type="match status" value="1"/>
</dbReference>
<accession>A0A540KQH4</accession>
<dbReference type="STRING" id="106549.A0A540KQH4"/>
<evidence type="ECO:0000313" key="2">
    <source>
        <dbReference type="EMBL" id="TQD76468.1"/>
    </source>
</evidence>
<dbReference type="AlphaFoldDB" id="A0A540KQH4"/>
<evidence type="ECO:0000313" key="3">
    <source>
        <dbReference type="Proteomes" id="UP000315295"/>
    </source>
</evidence>
<feature type="compositionally biased region" description="Low complexity" evidence="1">
    <location>
        <begin position="82"/>
        <end position="112"/>
    </location>
</feature>
<evidence type="ECO:0000256" key="1">
    <source>
        <dbReference type="SAM" id="MobiDB-lite"/>
    </source>
</evidence>
<dbReference type="Proteomes" id="UP000315295">
    <property type="component" value="Unassembled WGS sequence"/>
</dbReference>
<dbReference type="PANTHER" id="PTHR33257:SF46">
    <property type="entry name" value="OVATE FAMILY PROTEIN"/>
    <property type="match status" value="1"/>
</dbReference>
<feature type="region of interest" description="Disordered" evidence="1">
    <location>
        <begin position="30"/>
        <end position="112"/>
    </location>
</feature>
<name>A0A540KQH4_MALBA</name>
<reference evidence="2 3" key="1">
    <citation type="journal article" date="2019" name="G3 (Bethesda)">
        <title>Sequencing of a Wild Apple (Malus baccata) Genome Unravels the Differences Between Cultivated and Wild Apple Species Regarding Disease Resistance and Cold Tolerance.</title>
        <authorList>
            <person name="Chen X."/>
        </authorList>
    </citation>
    <scope>NUCLEOTIDE SEQUENCE [LARGE SCALE GENOMIC DNA]</scope>
    <source>
        <strain evidence="3">cv. Shandingzi</strain>
        <tissue evidence="2">Leaves</tissue>
    </source>
</reference>
<proteinExistence type="predicted"/>
<dbReference type="EMBL" id="VIEB01001027">
    <property type="protein sequence ID" value="TQD76468.1"/>
    <property type="molecule type" value="Genomic_DNA"/>
</dbReference>
<protein>
    <submittedName>
        <fullName evidence="2">Uncharacterized protein</fullName>
    </submittedName>
</protein>
<organism evidence="2 3">
    <name type="scientific">Malus baccata</name>
    <name type="common">Siberian crab apple</name>
    <name type="synonym">Pyrus baccata</name>
    <dbReference type="NCBI Taxonomy" id="106549"/>
    <lineage>
        <taxon>Eukaryota</taxon>
        <taxon>Viridiplantae</taxon>
        <taxon>Streptophyta</taxon>
        <taxon>Embryophyta</taxon>
        <taxon>Tracheophyta</taxon>
        <taxon>Spermatophyta</taxon>
        <taxon>Magnoliopsida</taxon>
        <taxon>eudicotyledons</taxon>
        <taxon>Gunneridae</taxon>
        <taxon>Pentapetalae</taxon>
        <taxon>rosids</taxon>
        <taxon>fabids</taxon>
        <taxon>Rosales</taxon>
        <taxon>Rosaceae</taxon>
        <taxon>Amygdaloideae</taxon>
        <taxon>Maleae</taxon>
        <taxon>Malus</taxon>
    </lineage>
</organism>
<feature type="compositionally biased region" description="Polar residues" evidence="1">
    <location>
        <begin position="30"/>
        <end position="42"/>
    </location>
</feature>
<comment type="caution">
    <text evidence="2">The sequence shown here is derived from an EMBL/GenBank/DDBJ whole genome shotgun (WGS) entry which is preliminary data.</text>
</comment>
<gene>
    <name evidence="2" type="ORF">C1H46_037959</name>
</gene>
<sequence>MTNSSSALEDHYHGEASVFVSVPFTWESQPGTPKSKFLQNPSCLAPLTPPPSYFSDSTKRPSRKKNSKSSPLVPNILPKMRSTSTTSRKASTPSSLPAISSASPSFSSSASSSSSSAYSTTCYSVPSSPGTPTKFLARGRSMPSAKVFVDSRILRHDQYEDYHGSKFSARGCYVPFIKLFLKEFH</sequence>
<keyword evidence="3" id="KW-1185">Reference proteome</keyword>